<organism evidence="6 7">
    <name type="scientific">Prunus armeniaca</name>
    <name type="common">Apricot</name>
    <name type="synonym">Armeniaca vulgaris</name>
    <dbReference type="NCBI Taxonomy" id="36596"/>
    <lineage>
        <taxon>Eukaryota</taxon>
        <taxon>Viridiplantae</taxon>
        <taxon>Streptophyta</taxon>
        <taxon>Embryophyta</taxon>
        <taxon>Tracheophyta</taxon>
        <taxon>Spermatophyta</taxon>
        <taxon>Magnoliopsida</taxon>
        <taxon>eudicotyledons</taxon>
        <taxon>Gunneridae</taxon>
        <taxon>Pentapetalae</taxon>
        <taxon>rosids</taxon>
        <taxon>fabids</taxon>
        <taxon>Rosales</taxon>
        <taxon>Rosaceae</taxon>
        <taxon>Amygdaloideae</taxon>
        <taxon>Amygdaleae</taxon>
        <taxon>Prunus</taxon>
    </lineage>
</organism>
<dbReference type="Pfam" id="PF00931">
    <property type="entry name" value="NB-ARC"/>
    <property type="match status" value="1"/>
</dbReference>
<evidence type="ECO:0000313" key="7">
    <source>
        <dbReference type="Proteomes" id="UP000507245"/>
    </source>
</evidence>
<dbReference type="GO" id="GO:0006952">
    <property type="term" value="P:defense response"/>
    <property type="evidence" value="ECO:0007669"/>
    <property type="project" value="UniProtKB-KW"/>
</dbReference>
<keyword evidence="7" id="KW-1185">Reference proteome</keyword>
<dbReference type="AlphaFoldDB" id="A0A6J5X574"/>
<keyword evidence="2" id="KW-0547">Nucleotide-binding</keyword>
<dbReference type="EMBL" id="CAEKKB010000004">
    <property type="protein sequence ID" value="CAB4307537.1"/>
    <property type="molecule type" value="Genomic_DNA"/>
</dbReference>
<dbReference type="InterPro" id="IPR041118">
    <property type="entry name" value="Rx_N"/>
</dbReference>
<dbReference type="CDD" id="cd14798">
    <property type="entry name" value="RX-CC_like"/>
    <property type="match status" value="1"/>
</dbReference>
<evidence type="ECO:0000256" key="3">
    <source>
        <dbReference type="ARBA" id="ARBA00022821"/>
    </source>
</evidence>
<accession>A0A6J5X574</accession>
<feature type="domain" description="Disease resistance N-terminal" evidence="5">
    <location>
        <begin position="21"/>
        <end position="96"/>
    </location>
</feature>
<feature type="domain" description="Disease resistance N-terminal" evidence="5">
    <location>
        <begin position="308"/>
        <end position="363"/>
    </location>
</feature>
<name>A0A6J5X574_PRUAR</name>
<dbReference type="InterPro" id="IPR002182">
    <property type="entry name" value="NB-ARC"/>
</dbReference>
<evidence type="ECO:0000259" key="5">
    <source>
        <dbReference type="Pfam" id="PF18052"/>
    </source>
</evidence>
<dbReference type="InterPro" id="IPR027417">
    <property type="entry name" value="P-loop_NTPase"/>
</dbReference>
<evidence type="ECO:0008006" key="8">
    <source>
        <dbReference type="Google" id="ProtNLM"/>
    </source>
</evidence>
<gene>
    <name evidence="6" type="ORF">ORAREDHAP_LOCUS26293</name>
</gene>
<dbReference type="InterPro" id="IPR038005">
    <property type="entry name" value="RX-like_CC"/>
</dbReference>
<keyword evidence="3" id="KW-0611">Plant defense</keyword>
<evidence type="ECO:0000256" key="2">
    <source>
        <dbReference type="ARBA" id="ARBA00022741"/>
    </source>
</evidence>
<proteinExistence type="predicted"/>
<dbReference type="OrthoDB" id="1159692at2759"/>
<protein>
    <recommendedName>
        <fullName evidence="8">NB-ARC domain-containing protein</fullName>
    </recommendedName>
</protein>
<evidence type="ECO:0000256" key="1">
    <source>
        <dbReference type="ARBA" id="ARBA00022737"/>
    </source>
</evidence>
<dbReference type="PANTHER" id="PTHR19338">
    <property type="entry name" value="TRANSLOCASE OF INNER MITOCHONDRIAL MEMBRANE 13 HOMOLOG"/>
    <property type="match status" value="1"/>
</dbReference>
<feature type="domain" description="NB-ARC" evidence="4">
    <location>
        <begin position="157"/>
        <end position="217"/>
    </location>
</feature>
<dbReference type="Gene3D" id="3.40.50.300">
    <property type="entry name" value="P-loop containing nucleotide triphosphate hydrolases"/>
    <property type="match status" value="1"/>
</dbReference>
<dbReference type="SUPFAM" id="SSF52540">
    <property type="entry name" value="P-loop containing nucleoside triphosphate hydrolases"/>
    <property type="match status" value="1"/>
</dbReference>
<dbReference type="Pfam" id="PF18052">
    <property type="entry name" value="Rx_N"/>
    <property type="match status" value="2"/>
</dbReference>
<evidence type="ECO:0000259" key="4">
    <source>
        <dbReference type="Pfam" id="PF00931"/>
    </source>
</evidence>
<dbReference type="Proteomes" id="UP000507245">
    <property type="component" value="Unassembled WGS sequence"/>
</dbReference>
<evidence type="ECO:0000313" key="6">
    <source>
        <dbReference type="EMBL" id="CAB4307537.1"/>
    </source>
</evidence>
<reference evidence="7" key="1">
    <citation type="journal article" date="2020" name="Genome Biol.">
        <title>Gamete binning: chromosome-level and haplotype-resolved genome assembly enabled by high-throughput single-cell sequencing of gamete genomes.</title>
        <authorList>
            <person name="Campoy J.A."/>
            <person name="Sun H."/>
            <person name="Goel M."/>
            <person name="Jiao W.-B."/>
            <person name="Folz-Donahue K."/>
            <person name="Wang N."/>
            <person name="Rubio M."/>
            <person name="Liu C."/>
            <person name="Kukat C."/>
            <person name="Ruiz D."/>
            <person name="Huettel B."/>
            <person name="Schneeberger K."/>
        </authorList>
    </citation>
    <scope>NUCLEOTIDE SEQUENCE [LARGE SCALE GENOMIC DNA]</scope>
    <source>
        <strain evidence="7">cv. Rojo Pasion</strain>
    </source>
</reference>
<dbReference type="GO" id="GO:0043531">
    <property type="term" value="F:ADP binding"/>
    <property type="evidence" value="ECO:0007669"/>
    <property type="project" value="InterPro"/>
</dbReference>
<keyword evidence="1" id="KW-0677">Repeat</keyword>
<sequence>MAENAVHVALVVAEKAIIFLYHKLKSSRTHNVHDDVENAKKCLERMRAYLRDYSTSSSSSSDLEVLQTRVKEIQNIAYEIEDVLDTFMLKKAGREFSSAIKNIIDNKLRFLSALDSIHHVLRLDQEGRPSSSTASARRGDNHLPHRFLEEEEIVGFEKPKQKLIEQLVEVDNSRPFTIISLVGPGGSGKTTLLKNVFENKRVQGFFDCHAWIDVPRDLCDRRKLHNVWSKQGLEGIVNAIPNGLPGSKVIITSRKSDVASGIEKPPAHIHDLSNLLSKEMLRVYSTRRLFLMIEKGSVPPSKANVGFAKAQNMLTRMRAYLADLSSDQIGSQVIQNRAKEIKDIVYDTEDALAKFRAKIPDHVHSNILSQTGHEVKHSFSKRKASRNLLRTLEEIESTFGSLLELDPPNSNRRVEETYNNLVYNQVVKEEDIVGFEEPKEKLIKQLMEGDTMEGDTSRPLQIWIVGS</sequence>
<dbReference type="Gene3D" id="1.20.5.4130">
    <property type="match status" value="2"/>
</dbReference>
<dbReference type="PANTHER" id="PTHR19338:SF32">
    <property type="entry name" value="OS06G0287500 PROTEIN"/>
    <property type="match status" value="1"/>
</dbReference>